<keyword evidence="2" id="KW-1185">Reference proteome</keyword>
<dbReference type="AlphaFoldDB" id="A0A9P8WA47"/>
<name>A0A9P8WA47_9HYPO</name>
<protein>
    <submittedName>
        <fullName evidence="1">Uncharacterized protein</fullName>
    </submittedName>
</protein>
<gene>
    <name evidence="1" type="ORF">B0T10DRAFT_485042</name>
</gene>
<accession>A0A9P8WA47</accession>
<organism evidence="1 2">
    <name type="scientific">Thelonectria olida</name>
    <dbReference type="NCBI Taxonomy" id="1576542"/>
    <lineage>
        <taxon>Eukaryota</taxon>
        <taxon>Fungi</taxon>
        <taxon>Dikarya</taxon>
        <taxon>Ascomycota</taxon>
        <taxon>Pezizomycotina</taxon>
        <taxon>Sordariomycetes</taxon>
        <taxon>Hypocreomycetidae</taxon>
        <taxon>Hypocreales</taxon>
        <taxon>Nectriaceae</taxon>
        <taxon>Thelonectria</taxon>
    </lineage>
</organism>
<dbReference type="EMBL" id="JAGPYM010000008">
    <property type="protein sequence ID" value="KAH6891351.1"/>
    <property type="molecule type" value="Genomic_DNA"/>
</dbReference>
<dbReference type="Proteomes" id="UP000777438">
    <property type="component" value="Unassembled WGS sequence"/>
</dbReference>
<reference evidence="1 2" key="1">
    <citation type="journal article" date="2021" name="Nat. Commun.">
        <title>Genetic determinants of endophytism in the Arabidopsis root mycobiome.</title>
        <authorList>
            <person name="Mesny F."/>
            <person name="Miyauchi S."/>
            <person name="Thiergart T."/>
            <person name="Pickel B."/>
            <person name="Atanasova L."/>
            <person name="Karlsson M."/>
            <person name="Huettel B."/>
            <person name="Barry K.W."/>
            <person name="Haridas S."/>
            <person name="Chen C."/>
            <person name="Bauer D."/>
            <person name="Andreopoulos W."/>
            <person name="Pangilinan J."/>
            <person name="LaButti K."/>
            <person name="Riley R."/>
            <person name="Lipzen A."/>
            <person name="Clum A."/>
            <person name="Drula E."/>
            <person name="Henrissat B."/>
            <person name="Kohler A."/>
            <person name="Grigoriev I.V."/>
            <person name="Martin F.M."/>
            <person name="Hacquard S."/>
        </authorList>
    </citation>
    <scope>NUCLEOTIDE SEQUENCE [LARGE SCALE GENOMIC DNA]</scope>
    <source>
        <strain evidence="1 2">MPI-CAGE-CH-0241</strain>
    </source>
</reference>
<comment type="caution">
    <text evidence="1">The sequence shown here is derived from an EMBL/GenBank/DDBJ whole genome shotgun (WGS) entry which is preliminary data.</text>
</comment>
<sequence length="114" mass="12887">MIMRPHLACSVPWFLSASSYIPISSQASGRLKIVAREPTTLPNRSNISTLHSSPLKQTKTKKRLESTCEPNNNHVATVSSFFFRRHRREFLDPAAYISHCIGAAHIKHYGTERP</sequence>
<evidence type="ECO:0000313" key="2">
    <source>
        <dbReference type="Proteomes" id="UP000777438"/>
    </source>
</evidence>
<proteinExistence type="predicted"/>
<evidence type="ECO:0000313" key="1">
    <source>
        <dbReference type="EMBL" id="KAH6891351.1"/>
    </source>
</evidence>